<dbReference type="OrthoDB" id="4582561at2759"/>
<comment type="caution">
    <text evidence="2">The sequence shown here is derived from an EMBL/GenBank/DDBJ whole genome shotgun (WGS) entry which is preliminary data.</text>
</comment>
<feature type="transmembrane region" description="Helical" evidence="1">
    <location>
        <begin position="141"/>
        <end position="164"/>
    </location>
</feature>
<evidence type="ECO:0000256" key="1">
    <source>
        <dbReference type="SAM" id="Phobius"/>
    </source>
</evidence>
<feature type="transmembrane region" description="Helical" evidence="1">
    <location>
        <begin position="100"/>
        <end position="121"/>
    </location>
</feature>
<sequence length="397" mass="44811">MADNVSCSELQILKEFDKYIIAVEKETNFTDEFLSSCKKDICGAIWGDTNPDISGIGVSIGYAVELALGFSLAVIVLLIRQRQGRRWEFFQIVTKKGLEAFFEFAVYFAIAVELATTVMLVNKDFGINTAGFGANEAQNALAIAIICVIPLVYPIALLPTRMFHPESARQKAIERKSEQEDKKQKFRLLLFCLVIVLFFYPFLSQCIHNWGPLRVGEGAGKNGSTLIKHDDWARIQQMCFGHVGRLTDAEYWLLAVCEIIASLLILLFTLWHAMGVGLQRWKDEEKFQGKEGKGTVMLSRTRNMLQRGWHGHRIMLLFLPVVLGGVLLWYIFRLRRIQEAAAFRLEIDYSGNDWGFGQIVGIIIFAPVVADMGFAAWTSWSLLGRDEYDTVSSQGSI</sequence>
<keyword evidence="3" id="KW-1185">Reference proteome</keyword>
<accession>A0A8H3W555</accession>
<keyword evidence="1" id="KW-0812">Transmembrane</keyword>
<feature type="transmembrane region" description="Helical" evidence="1">
    <location>
        <begin position="354"/>
        <end position="377"/>
    </location>
</feature>
<keyword evidence="1" id="KW-1133">Transmembrane helix</keyword>
<feature type="transmembrane region" description="Helical" evidence="1">
    <location>
        <begin position="185"/>
        <end position="203"/>
    </location>
</feature>
<gene>
    <name evidence="2" type="ORF">GQ607_014325</name>
</gene>
<evidence type="ECO:0000313" key="2">
    <source>
        <dbReference type="EMBL" id="KAF0318407.1"/>
    </source>
</evidence>
<reference evidence="2 3" key="1">
    <citation type="submission" date="2019-12" db="EMBL/GenBank/DDBJ databases">
        <title>A genome sequence resource for the geographically widespread anthracnose pathogen Colletotrichum asianum.</title>
        <authorList>
            <person name="Meng Y."/>
        </authorList>
    </citation>
    <scope>NUCLEOTIDE SEQUENCE [LARGE SCALE GENOMIC DNA]</scope>
    <source>
        <strain evidence="2 3">ICMP 18580</strain>
    </source>
</reference>
<keyword evidence="1" id="KW-0472">Membrane</keyword>
<feature type="transmembrane region" description="Helical" evidence="1">
    <location>
        <begin position="251"/>
        <end position="271"/>
    </location>
</feature>
<name>A0A8H3W555_9PEZI</name>
<organism evidence="2 3">
    <name type="scientific">Colletotrichum asianum</name>
    <dbReference type="NCBI Taxonomy" id="702518"/>
    <lineage>
        <taxon>Eukaryota</taxon>
        <taxon>Fungi</taxon>
        <taxon>Dikarya</taxon>
        <taxon>Ascomycota</taxon>
        <taxon>Pezizomycotina</taxon>
        <taxon>Sordariomycetes</taxon>
        <taxon>Hypocreomycetidae</taxon>
        <taxon>Glomerellales</taxon>
        <taxon>Glomerellaceae</taxon>
        <taxon>Colletotrichum</taxon>
        <taxon>Colletotrichum gloeosporioides species complex</taxon>
    </lineage>
</organism>
<feature type="transmembrane region" description="Helical" evidence="1">
    <location>
        <begin position="314"/>
        <end position="334"/>
    </location>
</feature>
<dbReference type="EMBL" id="WOWK01000110">
    <property type="protein sequence ID" value="KAF0318407.1"/>
    <property type="molecule type" value="Genomic_DNA"/>
</dbReference>
<dbReference type="AlphaFoldDB" id="A0A8H3W555"/>
<dbReference type="Proteomes" id="UP000434172">
    <property type="component" value="Unassembled WGS sequence"/>
</dbReference>
<protein>
    <submittedName>
        <fullName evidence="2">Uncharacterized protein</fullName>
    </submittedName>
</protein>
<feature type="transmembrane region" description="Helical" evidence="1">
    <location>
        <begin position="56"/>
        <end position="79"/>
    </location>
</feature>
<proteinExistence type="predicted"/>
<evidence type="ECO:0000313" key="3">
    <source>
        <dbReference type="Proteomes" id="UP000434172"/>
    </source>
</evidence>